<sequence length="510" mass="58036">MGSIHGLLFILTLQFFVSNVYCLHRSQFKPSFLFGVGTSSYQIEGAYLEGNKGLSNWDVFTHTQGKIRDGSNGDIADDHYHRYLEDIELMTKLGVNSYRFSISWSRILPKGRFGDVNMWGISFYNKVIDAILARGIEPFVTINHFDIPQELLDRYGAGLSAEIRKDFGYFAEVCFKAFGDRVKFWTTLNEPNLVTKFSYMSGKYPPSRCSNPFGNCTCGNSSLEPYIVAHNMILSHATAVDIYRKYYQEKQGGTIGIVIAAKWYEPLRNITADILAAKRALDFDQHWFLDPIFFGDYPSVMHQILGPNLPTFTSEEKKLLKAKLDFIGINQYTATYTKDCIHSSCTIDSYDGNAYVFTTGESNGNLIGTPTGLAGYYAVPWGIEKVVMHMKERYNNTPMYIAENGYSQATNSSMTAADFVNDIERINFIRDYLTYLNSAIRKGADVRGYFVWTLIDNFEWLFGYTLRFGLHHVDFKTQKRTPRLSAKWYSNFLKGSKIAKGVGSEMSSEY</sequence>
<dbReference type="InterPro" id="IPR033132">
    <property type="entry name" value="GH_1_N_CS"/>
</dbReference>
<feature type="chain" id="PRO_5040349141" evidence="6">
    <location>
        <begin position="23"/>
        <end position="510"/>
    </location>
</feature>
<keyword evidence="8" id="KW-1185">Reference proteome</keyword>
<dbReference type="Proteomes" id="UP001151287">
    <property type="component" value="Unassembled WGS sequence"/>
</dbReference>
<keyword evidence="2 6" id="KW-0732">Signal</keyword>
<dbReference type="InterPro" id="IPR001360">
    <property type="entry name" value="Glyco_hydro_1"/>
</dbReference>
<dbReference type="PANTHER" id="PTHR10353">
    <property type="entry name" value="GLYCOSYL HYDROLASE"/>
    <property type="match status" value="1"/>
</dbReference>
<keyword evidence="4" id="KW-1015">Disulfide bond</keyword>
<evidence type="ECO:0000256" key="6">
    <source>
        <dbReference type="SAM" id="SignalP"/>
    </source>
</evidence>
<dbReference type="PRINTS" id="PR00131">
    <property type="entry name" value="GLHYDRLASE1"/>
</dbReference>
<keyword evidence="3" id="KW-0378">Hydrolase</keyword>
<protein>
    <submittedName>
        <fullName evidence="7">Uncharacterized protein</fullName>
    </submittedName>
</protein>
<dbReference type="SUPFAM" id="SSF51445">
    <property type="entry name" value="(Trans)glycosidases"/>
    <property type="match status" value="1"/>
</dbReference>
<dbReference type="EMBL" id="JAMQYH010000001">
    <property type="protein sequence ID" value="KAJ1701984.1"/>
    <property type="molecule type" value="Genomic_DNA"/>
</dbReference>
<evidence type="ECO:0000313" key="8">
    <source>
        <dbReference type="Proteomes" id="UP001151287"/>
    </source>
</evidence>
<dbReference type="GO" id="GO:0004565">
    <property type="term" value="F:beta-galactosidase activity"/>
    <property type="evidence" value="ECO:0007669"/>
    <property type="project" value="UniProtKB-ARBA"/>
</dbReference>
<dbReference type="InterPro" id="IPR017853">
    <property type="entry name" value="GH"/>
</dbReference>
<evidence type="ECO:0000256" key="2">
    <source>
        <dbReference type="ARBA" id="ARBA00022729"/>
    </source>
</evidence>
<evidence type="ECO:0000313" key="7">
    <source>
        <dbReference type="EMBL" id="KAJ1701984.1"/>
    </source>
</evidence>
<accession>A0A9Q0HX78</accession>
<evidence type="ECO:0000256" key="3">
    <source>
        <dbReference type="ARBA" id="ARBA00022801"/>
    </source>
</evidence>
<dbReference type="GO" id="GO:0008422">
    <property type="term" value="F:beta-glucosidase activity"/>
    <property type="evidence" value="ECO:0007669"/>
    <property type="project" value="UniProtKB-ARBA"/>
</dbReference>
<evidence type="ECO:0000256" key="4">
    <source>
        <dbReference type="ARBA" id="ARBA00023157"/>
    </source>
</evidence>
<organism evidence="7 8">
    <name type="scientific">Rhynchospora breviuscula</name>
    <dbReference type="NCBI Taxonomy" id="2022672"/>
    <lineage>
        <taxon>Eukaryota</taxon>
        <taxon>Viridiplantae</taxon>
        <taxon>Streptophyta</taxon>
        <taxon>Embryophyta</taxon>
        <taxon>Tracheophyta</taxon>
        <taxon>Spermatophyta</taxon>
        <taxon>Magnoliopsida</taxon>
        <taxon>Liliopsida</taxon>
        <taxon>Poales</taxon>
        <taxon>Cyperaceae</taxon>
        <taxon>Cyperoideae</taxon>
        <taxon>Rhynchosporeae</taxon>
        <taxon>Rhynchospora</taxon>
    </lineage>
</organism>
<evidence type="ECO:0000256" key="1">
    <source>
        <dbReference type="ARBA" id="ARBA00010838"/>
    </source>
</evidence>
<feature type="signal peptide" evidence="6">
    <location>
        <begin position="1"/>
        <end position="22"/>
    </location>
</feature>
<dbReference type="FunFam" id="3.20.20.80:FF:000020">
    <property type="entry name" value="Beta-glucosidase 12"/>
    <property type="match status" value="1"/>
</dbReference>
<name>A0A9Q0HX78_9POAL</name>
<dbReference type="GO" id="GO:0005975">
    <property type="term" value="P:carbohydrate metabolic process"/>
    <property type="evidence" value="ECO:0007669"/>
    <property type="project" value="InterPro"/>
</dbReference>
<evidence type="ECO:0000256" key="5">
    <source>
        <dbReference type="RuleBase" id="RU003690"/>
    </source>
</evidence>
<proteinExistence type="inferred from homology"/>
<dbReference type="OrthoDB" id="65569at2759"/>
<dbReference type="PANTHER" id="PTHR10353:SF236">
    <property type="entry name" value="BETA-GLUCOSIDASE 18"/>
    <property type="match status" value="1"/>
</dbReference>
<dbReference type="Pfam" id="PF00232">
    <property type="entry name" value="Glyco_hydro_1"/>
    <property type="match status" value="1"/>
</dbReference>
<dbReference type="PROSITE" id="PS00653">
    <property type="entry name" value="GLYCOSYL_HYDROL_F1_2"/>
    <property type="match status" value="1"/>
</dbReference>
<dbReference type="GO" id="GO:0033907">
    <property type="term" value="F:beta-D-fucosidase activity"/>
    <property type="evidence" value="ECO:0007669"/>
    <property type="project" value="UniProtKB-ARBA"/>
</dbReference>
<comment type="similarity">
    <text evidence="1 5">Belongs to the glycosyl hydrolase 1 family.</text>
</comment>
<reference evidence="7" key="1">
    <citation type="journal article" date="2022" name="Cell">
        <title>Repeat-based holocentromeres influence genome architecture and karyotype evolution.</title>
        <authorList>
            <person name="Hofstatter P.G."/>
            <person name="Thangavel G."/>
            <person name="Lux T."/>
            <person name="Neumann P."/>
            <person name="Vondrak T."/>
            <person name="Novak P."/>
            <person name="Zhang M."/>
            <person name="Costa L."/>
            <person name="Castellani M."/>
            <person name="Scott A."/>
            <person name="Toegelov H."/>
            <person name="Fuchs J."/>
            <person name="Mata-Sucre Y."/>
            <person name="Dias Y."/>
            <person name="Vanzela A.L.L."/>
            <person name="Huettel B."/>
            <person name="Almeida C.C.S."/>
            <person name="Simkova H."/>
            <person name="Souza G."/>
            <person name="Pedrosa-Harand A."/>
            <person name="Macas J."/>
            <person name="Mayer K.F.X."/>
            <person name="Houben A."/>
            <person name="Marques A."/>
        </authorList>
    </citation>
    <scope>NUCLEOTIDE SEQUENCE</scope>
    <source>
        <strain evidence="7">RhyBre1mFocal</strain>
    </source>
</reference>
<comment type="caution">
    <text evidence="7">The sequence shown here is derived from an EMBL/GenBank/DDBJ whole genome shotgun (WGS) entry which is preliminary data.</text>
</comment>
<dbReference type="AlphaFoldDB" id="A0A9Q0HX78"/>
<dbReference type="Gene3D" id="3.20.20.80">
    <property type="entry name" value="Glycosidases"/>
    <property type="match status" value="1"/>
</dbReference>
<gene>
    <name evidence="7" type="ORF">LUZ63_001763</name>
</gene>